<dbReference type="Proteomes" id="UP000470952">
    <property type="component" value="Unassembled WGS sequence"/>
</dbReference>
<gene>
    <name evidence="4" type="ORF">GAY17_13825</name>
    <name evidence="2" type="ORF">GAZ76_15065</name>
    <name evidence="3" type="ORF">GAZ92_12760</name>
</gene>
<dbReference type="AlphaFoldDB" id="A0A6I1BM53"/>
<dbReference type="InterPro" id="IPR029044">
    <property type="entry name" value="Nucleotide-diphossugar_trans"/>
</dbReference>
<dbReference type="InterPro" id="IPR051706">
    <property type="entry name" value="Glycosyltransferase_domain"/>
</dbReference>
<dbReference type="Pfam" id="PF04488">
    <property type="entry name" value="Gly_transf_sug"/>
    <property type="match status" value="1"/>
</dbReference>
<dbReference type="PANTHER" id="PTHR32385:SF15">
    <property type="entry name" value="INOSITOL PHOSPHOCERAMIDE MANNOSYLTRANSFERASE 1"/>
    <property type="match status" value="1"/>
</dbReference>
<reference evidence="5 6" key="1">
    <citation type="journal article" date="2019" name="Nat. Med.">
        <title>A library of human gut bacterial isolates paired with longitudinal multiomics data enables mechanistic microbiome research.</title>
        <authorList>
            <person name="Poyet M."/>
            <person name="Groussin M."/>
            <person name="Gibbons S.M."/>
            <person name="Avila-Pacheco J."/>
            <person name="Jiang X."/>
            <person name="Kearney S.M."/>
            <person name="Perrotta A.R."/>
            <person name="Berdy B."/>
            <person name="Zhao S."/>
            <person name="Lieberman T.D."/>
            <person name="Swanson P.K."/>
            <person name="Smith M."/>
            <person name="Roesemann S."/>
            <person name="Alexander J.E."/>
            <person name="Rich S.A."/>
            <person name="Livny J."/>
            <person name="Vlamakis H."/>
            <person name="Clish C."/>
            <person name="Bullock K."/>
            <person name="Deik A."/>
            <person name="Scott J."/>
            <person name="Pierce K.A."/>
            <person name="Xavier R.J."/>
            <person name="Alm E.J."/>
        </authorList>
    </citation>
    <scope>NUCLEOTIDE SEQUENCE [LARGE SCALE GENOMIC DNA]</scope>
    <source>
        <strain evidence="4 5">BIOML-A82</strain>
        <strain evidence="3 6">BIOML-A85</strain>
        <strain evidence="2 7">BIOML-A93</strain>
    </source>
</reference>
<evidence type="ECO:0000313" key="6">
    <source>
        <dbReference type="Proteomes" id="UP000470777"/>
    </source>
</evidence>
<keyword evidence="1" id="KW-0808">Transferase</keyword>
<evidence type="ECO:0008006" key="8">
    <source>
        <dbReference type="Google" id="ProtNLM"/>
    </source>
</evidence>
<name>A0A6I1BM53_PHOVU</name>
<dbReference type="Proteomes" id="UP000437380">
    <property type="component" value="Unassembled WGS sequence"/>
</dbReference>
<dbReference type="EMBL" id="WCZY01000017">
    <property type="protein sequence ID" value="KAB6691826.1"/>
    <property type="molecule type" value="Genomic_DNA"/>
</dbReference>
<organism evidence="3 6">
    <name type="scientific">Phocaeicola vulgatus</name>
    <name type="common">Bacteroides vulgatus</name>
    <dbReference type="NCBI Taxonomy" id="821"/>
    <lineage>
        <taxon>Bacteria</taxon>
        <taxon>Pseudomonadati</taxon>
        <taxon>Bacteroidota</taxon>
        <taxon>Bacteroidia</taxon>
        <taxon>Bacteroidales</taxon>
        <taxon>Bacteroidaceae</taxon>
        <taxon>Phocaeicola</taxon>
    </lineage>
</organism>
<dbReference type="EMBL" id="WCZV01000018">
    <property type="protein sequence ID" value="KAB6698610.1"/>
    <property type="molecule type" value="Genomic_DNA"/>
</dbReference>
<dbReference type="InterPro" id="IPR007577">
    <property type="entry name" value="GlycoTrfase_DXD_sugar-bd_CS"/>
</dbReference>
<dbReference type="GO" id="GO:0051999">
    <property type="term" value="P:mannosyl-inositol phosphorylceramide biosynthetic process"/>
    <property type="evidence" value="ECO:0007669"/>
    <property type="project" value="TreeGrafter"/>
</dbReference>
<accession>A0A6I1BM53</accession>
<dbReference type="Gene3D" id="3.90.550.20">
    <property type="match status" value="1"/>
</dbReference>
<evidence type="ECO:0000256" key="1">
    <source>
        <dbReference type="ARBA" id="ARBA00022679"/>
    </source>
</evidence>
<evidence type="ECO:0000313" key="4">
    <source>
        <dbReference type="EMBL" id="KAB6698610.1"/>
    </source>
</evidence>
<proteinExistence type="predicted"/>
<comment type="caution">
    <text evidence="3">The sequence shown here is derived from an EMBL/GenBank/DDBJ whole genome shotgun (WGS) entry which is preliminary data.</text>
</comment>
<dbReference type="RefSeq" id="WP_130085269.1">
    <property type="nucleotide sequence ID" value="NZ_JANUNB010000002.1"/>
</dbReference>
<dbReference type="PANTHER" id="PTHR32385">
    <property type="entry name" value="MANNOSYL PHOSPHORYLINOSITOL CERAMIDE SYNTHASE"/>
    <property type="match status" value="1"/>
</dbReference>
<evidence type="ECO:0000313" key="7">
    <source>
        <dbReference type="Proteomes" id="UP000470952"/>
    </source>
</evidence>
<dbReference type="Proteomes" id="UP000470777">
    <property type="component" value="Unassembled WGS sequence"/>
</dbReference>
<evidence type="ECO:0000313" key="3">
    <source>
        <dbReference type="EMBL" id="KAB6691826.1"/>
    </source>
</evidence>
<dbReference type="GO" id="GO:0016020">
    <property type="term" value="C:membrane"/>
    <property type="evidence" value="ECO:0007669"/>
    <property type="project" value="GOC"/>
</dbReference>
<evidence type="ECO:0000313" key="5">
    <source>
        <dbReference type="Proteomes" id="UP000437380"/>
    </source>
</evidence>
<dbReference type="EMBL" id="WDAG01000019">
    <property type="protein sequence ID" value="KAB6658112.1"/>
    <property type="molecule type" value="Genomic_DNA"/>
</dbReference>
<evidence type="ECO:0000313" key="2">
    <source>
        <dbReference type="EMBL" id="KAB6658112.1"/>
    </source>
</evidence>
<dbReference type="SUPFAM" id="SSF53448">
    <property type="entry name" value="Nucleotide-diphospho-sugar transferases"/>
    <property type="match status" value="1"/>
</dbReference>
<sequence>MIPKIIHYCWFGSKQLPPLAKRCIRSWKKYLPGYEIKLWNESNFDVNIIPYVKEAYKAKRYAFVSDYVRYWALYNYGGVYFDTDVELIKPVNQVLTWGGVYGV</sequence>
<dbReference type="GO" id="GO:0000030">
    <property type="term" value="F:mannosyltransferase activity"/>
    <property type="evidence" value="ECO:0007669"/>
    <property type="project" value="TreeGrafter"/>
</dbReference>
<protein>
    <recommendedName>
        <fullName evidence="8">Glycosyl transferase</fullName>
    </recommendedName>
</protein>